<dbReference type="Proteomes" id="UP000502345">
    <property type="component" value="Chromosome"/>
</dbReference>
<organism evidence="8 9">
    <name type="scientific">Rhodococcus erythropolis</name>
    <name type="common">Arthrobacter picolinophilus</name>
    <dbReference type="NCBI Taxonomy" id="1833"/>
    <lineage>
        <taxon>Bacteria</taxon>
        <taxon>Bacillati</taxon>
        <taxon>Actinomycetota</taxon>
        <taxon>Actinomycetes</taxon>
        <taxon>Mycobacteriales</taxon>
        <taxon>Nocardiaceae</taxon>
        <taxon>Rhodococcus</taxon>
        <taxon>Rhodococcus erythropolis group</taxon>
    </lineage>
</organism>
<evidence type="ECO:0000256" key="6">
    <source>
        <dbReference type="ARBA" id="ARBA00047942"/>
    </source>
</evidence>
<dbReference type="RefSeq" id="WP_030537387.1">
    <property type="nucleotide sequence ID" value="NZ_AP018733.1"/>
</dbReference>
<keyword evidence="2" id="KW-0489">Methyltransferase</keyword>
<sequence>MDESAIRTQLNDAGYALVQVEPRLQGLGSTIRPDVLAWAADNDGVLVPWAVVEVKHRQVAGHSAALRQLATIRDQLGTVDHYVVIDGEWFRADRGLRTATPISGPVSPANGADGVLQDVSLATSLIQERLWNAANRRRHDGQRLDSLELFADLLPGSLSGELVARSGHTVRADRDVLWRAGRRALTAFTSQDKNTDLFVSHPAIARAVAELAGDAISGTVLDPFCGTGEFLWAAADRAVAASRSVELVGVDFSSQMIEIASSLASAAPVPARAIQGNAYSELPTDVDLVLSSPPLGLRLPTQHELLNGTSTKDGDLASIDVAIRSLRSGGRAVLQISPGVTFRANGEAYRQFLAENVRVAALIGCPRGTVPGTGTGSVLLVIDKLPPTKTFVSQLGEDWEDQLSSGGAAITAAVAHLDDKTAKAT</sequence>
<keyword evidence="5" id="KW-0680">Restriction system</keyword>
<gene>
    <name evidence="8" type="ORF">G9444_6281</name>
</gene>
<evidence type="ECO:0000256" key="2">
    <source>
        <dbReference type="ARBA" id="ARBA00022603"/>
    </source>
</evidence>
<evidence type="ECO:0000256" key="1">
    <source>
        <dbReference type="ARBA" id="ARBA00011900"/>
    </source>
</evidence>
<evidence type="ECO:0000313" key="9">
    <source>
        <dbReference type="Proteomes" id="UP000502345"/>
    </source>
</evidence>
<dbReference type="SUPFAM" id="SSF53335">
    <property type="entry name" value="S-adenosyl-L-methionine-dependent methyltransferases"/>
    <property type="match status" value="1"/>
</dbReference>
<dbReference type="CDD" id="cd02440">
    <property type="entry name" value="AdoMet_MTases"/>
    <property type="match status" value="1"/>
</dbReference>
<feature type="domain" description="Ribosomal RNA large subunit methyltransferase K/L-like methyltransferase" evidence="7">
    <location>
        <begin position="202"/>
        <end position="305"/>
    </location>
</feature>
<keyword evidence="3" id="KW-0808">Transferase</keyword>
<dbReference type="Pfam" id="PF01170">
    <property type="entry name" value="UPF0020"/>
    <property type="match status" value="1"/>
</dbReference>
<dbReference type="GO" id="GO:0009007">
    <property type="term" value="F:site-specific DNA-methyltransferase (adenine-specific) activity"/>
    <property type="evidence" value="ECO:0007669"/>
    <property type="project" value="UniProtKB-EC"/>
</dbReference>
<dbReference type="GO" id="GO:0009307">
    <property type="term" value="P:DNA restriction-modification system"/>
    <property type="evidence" value="ECO:0007669"/>
    <property type="project" value="UniProtKB-KW"/>
</dbReference>
<dbReference type="EC" id="2.1.1.72" evidence="1"/>
<dbReference type="InterPro" id="IPR000241">
    <property type="entry name" value="RlmKL-like_Mtase"/>
</dbReference>
<dbReference type="EMBL" id="CP050124">
    <property type="protein sequence ID" value="QIP43524.1"/>
    <property type="molecule type" value="Genomic_DNA"/>
</dbReference>
<protein>
    <recommendedName>
        <fullName evidence="1">site-specific DNA-methyltransferase (adenine-specific)</fullName>
        <ecNumber evidence="1">2.1.1.72</ecNumber>
    </recommendedName>
</protein>
<keyword evidence="4" id="KW-0949">S-adenosyl-L-methionine</keyword>
<dbReference type="PRINTS" id="PR00507">
    <property type="entry name" value="N12N6MTFRASE"/>
</dbReference>
<accession>A0A6G9D2Z6</accession>
<dbReference type="AlphaFoldDB" id="A0A6G9D2Z6"/>
<name>A0A6G9D2Z6_RHOER</name>
<dbReference type="InterPro" id="IPR029063">
    <property type="entry name" value="SAM-dependent_MTases_sf"/>
</dbReference>
<comment type="catalytic activity">
    <reaction evidence="6">
        <text>a 2'-deoxyadenosine in DNA + S-adenosyl-L-methionine = an N(6)-methyl-2'-deoxyadenosine in DNA + S-adenosyl-L-homocysteine + H(+)</text>
        <dbReference type="Rhea" id="RHEA:15197"/>
        <dbReference type="Rhea" id="RHEA-COMP:12418"/>
        <dbReference type="Rhea" id="RHEA-COMP:12419"/>
        <dbReference type="ChEBI" id="CHEBI:15378"/>
        <dbReference type="ChEBI" id="CHEBI:57856"/>
        <dbReference type="ChEBI" id="CHEBI:59789"/>
        <dbReference type="ChEBI" id="CHEBI:90615"/>
        <dbReference type="ChEBI" id="CHEBI:90616"/>
        <dbReference type="EC" id="2.1.1.72"/>
    </reaction>
</comment>
<reference evidence="8 9" key="1">
    <citation type="submission" date="2020-03" db="EMBL/GenBank/DDBJ databases">
        <title>Screen low temperature-resistant strains for efficient degradation of petroleum hydrocarbons under the low temperature.</title>
        <authorList>
            <person name="Wang Y."/>
            <person name="Chen J."/>
        </authorList>
    </citation>
    <scope>NUCLEOTIDE SEQUENCE [LARGE SCALE GENOMIC DNA]</scope>
    <source>
        <strain evidence="8 9">KB1</strain>
    </source>
</reference>
<dbReference type="PANTHER" id="PTHR42933:SF3">
    <property type="entry name" value="TYPE I RESTRICTION ENZYME MJAVIII METHYLASE SUBUNIT"/>
    <property type="match status" value="1"/>
</dbReference>
<dbReference type="GO" id="GO:0032259">
    <property type="term" value="P:methylation"/>
    <property type="evidence" value="ECO:0007669"/>
    <property type="project" value="UniProtKB-KW"/>
</dbReference>
<evidence type="ECO:0000313" key="8">
    <source>
        <dbReference type="EMBL" id="QIP43524.1"/>
    </source>
</evidence>
<evidence type="ECO:0000256" key="4">
    <source>
        <dbReference type="ARBA" id="ARBA00022691"/>
    </source>
</evidence>
<dbReference type="Gene3D" id="3.40.50.150">
    <property type="entry name" value="Vaccinia Virus protein VP39"/>
    <property type="match status" value="1"/>
</dbReference>
<evidence type="ECO:0000256" key="3">
    <source>
        <dbReference type="ARBA" id="ARBA00022679"/>
    </source>
</evidence>
<proteinExistence type="predicted"/>
<evidence type="ECO:0000259" key="7">
    <source>
        <dbReference type="Pfam" id="PF01170"/>
    </source>
</evidence>
<dbReference type="PANTHER" id="PTHR42933">
    <property type="entry name" value="SLR6095 PROTEIN"/>
    <property type="match status" value="1"/>
</dbReference>
<evidence type="ECO:0000256" key="5">
    <source>
        <dbReference type="ARBA" id="ARBA00022747"/>
    </source>
</evidence>
<dbReference type="InterPro" id="IPR051537">
    <property type="entry name" value="DNA_Adenine_Mtase"/>
</dbReference>